<dbReference type="Gene3D" id="3.10.450.40">
    <property type="match status" value="1"/>
</dbReference>
<protein>
    <recommendedName>
        <fullName evidence="3">Baseplate assembly protein</fullName>
    </recommendedName>
</protein>
<dbReference type="Proteomes" id="UP000319478">
    <property type="component" value="Unassembled WGS sequence"/>
</dbReference>
<keyword evidence="2" id="KW-1185">Reference proteome</keyword>
<evidence type="ECO:0000313" key="2">
    <source>
        <dbReference type="Proteomes" id="UP000319478"/>
    </source>
</evidence>
<dbReference type="RefSeq" id="WP_048859004.1">
    <property type="nucleotide sequence ID" value="NZ_BJNN01000108.1"/>
</dbReference>
<accession>A0ABQ0SG60</accession>
<gene>
    <name evidence="1" type="ORF">GHA01_20490</name>
</gene>
<dbReference type="EMBL" id="BJNN01000108">
    <property type="protein sequence ID" value="GEC64200.1"/>
    <property type="molecule type" value="Genomic_DNA"/>
</dbReference>
<dbReference type="SUPFAM" id="SSF160719">
    <property type="entry name" value="gpW/gp25-like"/>
    <property type="match status" value="1"/>
</dbReference>
<comment type="caution">
    <text evidence="1">The sequence shown here is derived from an EMBL/GenBank/DDBJ whole genome shotgun (WGS) entry which is preliminary data.</text>
</comment>
<evidence type="ECO:0008006" key="3">
    <source>
        <dbReference type="Google" id="ProtNLM"/>
    </source>
</evidence>
<sequence>MTTDTSTPQWTGPLSGTRKARTLIGDTPERIALRETGDAANWYTLIWLNGLRAPYITDNPAHRSDTVLLAGQDEIVVPATGTTPTGVADSSDLFGTDIALTGGVVTTGENGDLATVSGVSNLVQAVDNRMASQPGDLVYEPSYGNGVYALLGRSTDPINADLAGVFVGRCISADPRIDSITSITVGVNGGSLDVDGQYMTIGGKSVPVGGVLTGGGN</sequence>
<reference evidence="1 2" key="1">
    <citation type="submission" date="2019-06" db="EMBL/GenBank/DDBJ databases">
        <title>Whole genome shotgun sequence of Komagataeibacter hansenii NBRC 14820.</title>
        <authorList>
            <person name="Hosoyama A."/>
            <person name="Uohara A."/>
            <person name="Ohji S."/>
            <person name="Ichikawa N."/>
        </authorList>
    </citation>
    <scope>NUCLEOTIDE SEQUENCE [LARGE SCALE GENOMIC DNA]</scope>
    <source>
        <strain evidence="1 2">NBRC 14820</strain>
    </source>
</reference>
<name>A0ABQ0SG60_NOVHA</name>
<evidence type="ECO:0000313" key="1">
    <source>
        <dbReference type="EMBL" id="GEC64200.1"/>
    </source>
</evidence>
<proteinExistence type="predicted"/>
<organism evidence="1 2">
    <name type="scientific">Novacetimonas hansenii</name>
    <name type="common">Komagataeibacter hansenii</name>
    <dbReference type="NCBI Taxonomy" id="436"/>
    <lineage>
        <taxon>Bacteria</taxon>
        <taxon>Pseudomonadati</taxon>
        <taxon>Pseudomonadota</taxon>
        <taxon>Alphaproteobacteria</taxon>
        <taxon>Acetobacterales</taxon>
        <taxon>Acetobacteraceae</taxon>
        <taxon>Novacetimonas</taxon>
    </lineage>
</organism>